<name>A0A915KQ74_ROMCU</name>
<dbReference type="Proteomes" id="UP000887565">
    <property type="component" value="Unplaced"/>
</dbReference>
<evidence type="ECO:0000313" key="2">
    <source>
        <dbReference type="Proteomes" id="UP000887565"/>
    </source>
</evidence>
<evidence type="ECO:0000313" key="3">
    <source>
        <dbReference type="WBParaSite" id="nRc.2.0.1.t39868-RA"/>
    </source>
</evidence>
<reference evidence="3" key="1">
    <citation type="submission" date="2022-11" db="UniProtKB">
        <authorList>
            <consortium name="WormBaseParasite"/>
        </authorList>
    </citation>
    <scope>IDENTIFICATION</scope>
</reference>
<keyword evidence="2" id="KW-1185">Reference proteome</keyword>
<feature type="region of interest" description="Disordered" evidence="1">
    <location>
        <begin position="123"/>
        <end position="142"/>
    </location>
</feature>
<dbReference type="AlphaFoldDB" id="A0A915KQ74"/>
<organism evidence="2 3">
    <name type="scientific">Romanomermis culicivorax</name>
    <name type="common">Nematode worm</name>
    <dbReference type="NCBI Taxonomy" id="13658"/>
    <lineage>
        <taxon>Eukaryota</taxon>
        <taxon>Metazoa</taxon>
        <taxon>Ecdysozoa</taxon>
        <taxon>Nematoda</taxon>
        <taxon>Enoplea</taxon>
        <taxon>Dorylaimia</taxon>
        <taxon>Mermithida</taxon>
        <taxon>Mermithoidea</taxon>
        <taxon>Mermithidae</taxon>
        <taxon>Romanomermis</taxon>
    </lineage>
</organism>
<accession>A0A915KQ74</accession>
<sequence length="218" mass="24423">MGTVLPQPTFNSLPMTILPTKRLVCVFREAFEKLKFHKVIKTKEHILMLINNITLGLKLETNKLVVLGSFSYDPMYGLSNDGAILSNKTSFSVPRRSFTREEFKENLVQGFFCQNHQSGEKMVGGRNNVKTTMPSPRKQPLGLGLGSGLGLKQCEEEIKGENGKGAKRRNFLAFSAPKSSKNQENLRLNSQKLCANWHKQIFLCRKPCFGTKNTAAAE</sequence>
<proteinExistence type="predicted"/>
<evidence type="ECO:0000256" key="1">
    <source>
        <dbReference type="SAM" id="MobiDB-lite"/>
    </source>
</evidence>
<protein>
    <submittedName>
        <fullName evidence="3">Uncharacterized protein</fullName>
    </submittedName>
</protein>
<dbReference type="WBParaSite" id="nRc.2.0.1.t39868-RA">
    <property type="protein sequence ID" value="nRc.2.0.1.t39868-RA"/>
    <property type="gene ID" value="nRc.2.0.1.g39868"/>
</dbReference>